<evidence type="ECO:0000256" key="2">
    <source>
        <dbReference type="ARBA" id="ARBA00023186"/>
    </source>
</evidence>
<dbReference type="Proteomes" id="UP000611629">
    <property type="component" value="Unassembled WGS sequence"/>
</dbReference>
<comment type="subcellular location">
    <subcellularLocation>
        <location evidence="3">Cytoplasm</location>
    </subcellularLocation>
</comment>
<evidence type="ECO:0000256" key="5">
    <source>
        <dbReference type="SAM" id="MobiDB-lite"/>
    </source>
</evidence>
<dbReference type="InterPro" id="IPR000740">
    <property type="entry name" value="GrpE"/>
</dbReference>
<feature type="region of interest" description="Disordered" evidence="5">
    <location>
        <begin position="1"/>
        <end position="41"/>
    </location>
</feature>
<dbReference type="GO" id="GO:0006457">
    <property type="term" value="P:protein folding"/>
    <property type="evidence" value="ECO:0007669"/>
    <property type="project" value="InterPro"/>
</dbReference>
<feature type="compositionally biased region" description="Basic and acidic residues" evidence="5">
    <location>
        <begin position="30"/>
        <end position="41"/>
    </location>
</feature>
<dbReference type="GO" id="GO:0051082">
    <property type="term" value="F:unfolded protein binding"/>
    <property type="evidence" value="ECO:0007669"/>
    <property type="project" value="TreeGrafter"/>
</dbReference>
<comment type="similarity">
    <text evidence="1 3 4">Belongs to the GrpE family.</text>
</comment>
<protein>
    <recommendedName>
        <fullName evidence="3">Protein GrpE</fullName>
    </recommendedName>
    <alternativeName>
        <fullName evidence="3">HSP-70 cofactor</fullName>
    </alternativeName>
</protein>
<dbReference type="AlphaFoldDB" id="A0A974BK26"/>
<evidence type="ECO:0000256" key="3">
    <source>
        <dbReference type="HAMAP-Rule" id="MF_01151"/>
    </source>
</evidence>
<evidence type="ECO:0000256" key="1">
    <source>
        <dbReference type="ARBA" id="ARBA00009054"/>
    </source>
</evidence>
<reference evidence="6" key="1">
    <citation type="submission" date="2020-07" db="EMBL/GenBank/DDBJ databases">
        <title>Genomic analysis of a strain of Sedimentibacter Hydroxybenzoicus DSM7310.</title>
        <authorList>
            <person name="Ma S."/>
        </authorList>
    </citation>
    <scope>NUCLEOTIDE SEQUENCE</scope>
    <source>
        <strain evidence="6">DSM 7310</strain>
    </source>
</reference>
<dbReference type="InterPro" id="IPR013805">
    <property type="entry name" value="GrpE_CC"/>
</dbReference>
<accession>A0A974BK26</accession>
<dbReference type="GO" id="GO:0042803">
    <property type="term" value="F:protein homodimerization activity"/>
    <property type="evidence" value="ECO:0007669"/>
    <property type="project" value="InterPro"/>
</dbReference>
<dbReference type="PRINTS" id="PR00773">
    <property type="entry name" value="GRPEPROTEIN"/>
</dbReference>
<sequence>MAKKKKHDEEIFKDDNDIEEETVADNQETEEIKEPEETKNEEIEQLNNKLIRLQADFLNYKARTEKEKISTYSNAVSDFILDLLPVVDNLERALSADDSKGSSFKEGVQMVYDQFVGILNKKGLKEIEALHQPFDHNVHYGVGFEDNDEYADGIIIDVLQRGYTVNDKCIRPSMVRICKR</sequence>
<dbReference type="Gene3D" id="2.30.22.10">
    <property type="entry name" value="Head domain of nucleotide exchange factor GrpE"/>
    <property type="match status" value="1"/>
</dbReference>
<dbReference type="Pfam" id="PF01025">
    <property type="entry name" value="GrpE"/>
    <property type="match status" value="1"/>
</dbReference>
<name>A0A974BK26_SEDHY</name>
<evidence type="ECO:0000313" key="6">
    <source>
        <dbReference type="EMBL" id="NYB74306.1"/>
    </source>
</evidence>
<evidence type="ECO:0000313" key="7">
    <source>
        <dbReference type="Proteomes" id="UP000611629"/>
    </source>
</evidence>
<feature type="compositionally biased region" description="Acidic residues" evidence="5">
    <location>
        <begin position="16"/>
        <end position="29"/>
    </location>
</feature>
<keyword evidence="3" id="KW-0346">Stress response</keyword>
<keyword evidence="3" id="KW-0963">Cytoplasm</keyword>
<dbReference type="GO" id="GO:0000774">
    <property type="term" value="F:adenyl-nucleotide exchange factor activity"/>
    <property type="evidence" value="ECO:0007669"/>
    <property type="project" value="InterPro"/>
</dbReference>
<keyword evidence="7" id="KW-1185">Reference proteome</keyword>
<evidence type="ECO:0000256" key="4">
    <source>
        <dbReference type="RuleBase" id="RU004478"/>
    </source>
</evidence>
<dbReference type="GO" id="GO:0051087">
    <property type="term" value="F:protein-folding chaperone binding"/>
    <property type="evidence" value="ECO:0007669"/>
    <property type="project" value="InterPro"/>
</dbReference>
<dbReference type="HAMAP" id="MF_01151">
    <property type="entry name" value="GrpE"/>
    <property type="match status" value="1"/>
</dbReference>
<dbReference type="EMBL" id="JACBNQ010000008">
    <property type="protein sequence ID" value="NYB74306.1"/>
    <property type="molecule type" value="Genomic_DNA"/>
</dbReference>
<proteinExistence type="inferred from homology"/>
<dbReference type="NCBIfam" id="NF010738">
    <property type="entry name" value="PRK14140.1"/>
    <property type="match status" value="1"/>
</dbReference>
<organism evidence="6 7">
    <name type="scientific">Sedimentibacter hydroxybenzoicus DSM 7310</name>
    <dbReference type="NCBI Taxonomy" id="1123245"/>
    <lineage>
        <taxon>Bacteria</taxon>
        <taxon>Bacillati</taxon>
        <taxon>Bacillota</taxon>
        <taxon>Tissierellia</taxon>
        <taxon>Sedimentibacter</taxon>
    </lineage>
</organism>
<gene>
    <name evidence="3 6" type="primary">grpE</name>
    <name evidence="6" type="ORF">HZF24_09125</name>
</gene>
<dbReference type="PANTHER" id="PTHR21237:SF23">
    <property type="entry name" value="GRPE PROTEIN HOMOLOG, MITOCHONDRIAL"/>
    <property type="match status" value="1"/>
</dbReference>
<comment type="caution">
    <text evidence="6">The sequence shown here is derived from an EMBL/GenBank/DDBJ whole genome shotgun (WGS) entry which is preliminary data.</text>
</comment>
<comment type="function">
    <text evidence="3">Participates actively in the response to hyperosmotic and heat shock by preventing the aggregation of stress-denatured proteins, in association with DnaK and GrpE. It is the nucleotide exchange factor for DnaK and may function as a thermosensor. Unfolded proteins bind initially to DnaJ; upon interaction with the DnaJ-bound protein, DnaK hydrolyzes its bound ATP, resulting in the formation of a stable complex. GrpE releases ADP from DnaK; ATP binding to DnaK triggers the release of the substrate protein, thus completing the reaction cycle. Several rounds of ATP-dependent interactions between DnaJ, DnaK and GrpE are required for fully efficient folding.</text>
</comment>
<dbReference type="Gene3D" id="3.90.20.20">
    <property type="match status" value="1"/>
</dbReference>
<dbReference type="PANTHER" id="PTHR21237">
    <property type="entry name" value="GRPE PROTEIN"/>
    <property type="match status" value="1"/>
</dbReference>
<dbReference type="SUPFAM" id="SSF58014">
    <property type="entry name" value="Coiled-coil domain of nucleotide exchange factor GrpE"/>
    <property type="match status" value="1"/>
</dbReference>
<dbReference type="RefSeq" id="WP_179238009.1">
    <property type="nucleotide sequence ID" value="NZ_JACBNQ010000008.1"/>
</dbReference>
<dbReference type="InterPro" id="IPR009012">
    <property type="entry name" value="GrpE_head"/>
</dbReference>
<keyword evidence="2 3" id="KW-0143">Chaperone</keyword>
<dbReference type="SUPFAM" id="SSF51064">
    <property type="entry name" value="Head domain of nucleotide exchange factor GrpE"/>
    <property type="match status" value="1"/>
</dbReference>
<comment type="subunit">
    <text evidence="3">Homodimer.</text>
</comment>
<dbReference type="CDD" id="cd00446">
    <property type="entry name" value="GrpE"/>
    <property type="match status" value="1"/>
</dbReference>
<dbReference type="GO" id="GO:0005737">
    <property type="term" value="C:cytoplasm"/>
    <property type="evidence" value="ECO:0007669"/>
    <property type="project" value="UniProtKB-SubCell"/>
</dbReference>